<reference evidence="4" key="1">
    <citation type="submission" date="2017-02" db="UniProtKB">
        <authorList>
            <consortium name="WormBaseParasite"/>
        </authorList>
    </citation>
    <scope>IDENTIFICATION</scope>
</reference>
<feature type="chain" id="PRO_5043122774" evidence="1">
    <location>
        <begin position="22"/>
        <end position="81"/>
    </location>
</feature>
<evidence type="ECO:0000313" key="4">
    <source>
        <dbReference type="WBParaSite" id="EVEC_0000747201-mRNA-1"/>
    </source>
</evidence>
<name>A0A0N4VAH9_ENTVE</name>
<evidence type="ECO:0000313" key="2">
    <source>
        <dbReference type="EMBL" id="VDD92242.1"/>
    </source>
</evidence>
<dbReference type="Proteomes" id="UP000274131">
    <property type="component" value="Unassembled WGS sequence"/>
</dbReference>
<dbReference type="InterPro" id="IPR009924">
    <property type="entry name" value="DUF1459"/>
</dbReference>
<feature type="signal peptide" evidence="1">
    <location>
        <begin position="1"/>
        <end position="21"/>
    </location>
</feature>
<dbReference type="AlphaFoldDB" id="A0A0N4VAH9"/>
<accession>A0A0N4VAH9</accession>
<reference evidence="2 3" key="2">
    <citation type="submission" date="2018-10" db="EMBL/GenBank/DDBJ databases">
        <authorList>
            <consortium name="Pathogen Informatics"/>
        </authorList>
    </citation>
    <scope>NUCLEOTIDE SEQUENCE [LARGE SCALE GENOMIC DNA]</scope>
</reference>
<proteinExistence type="predicted"/>
<sequence>MFIKLSVVLAVAVVFISSTQAQILYSPYYPVYAPYHTTYVAGAVPAYAPYYSTYYGFIGSNKGAAMNRQPQVTQKSGLINN</sequence>
<dbReference type="EMBL" id="UXUI01008732">
    <property type="protein sequence ID" value="VDD92242.1"/>
    <property type="molecule type" value="Genomic_DNA"/>
</dbReference>
<evidence type="ECO:0000313" key="3">
    <source>
        <dbReference type="Proteomes" id="UP000274131"/>
    </source>
</evidence>
<dbReference type="WBParaSite" id="EVEC_0000747201-mRNA-1">
    <property type="protein sequence ID" value="EVEC_0000747201-mRNA-1"/>
    <property type="gene ID" value="EVEC_0000747201"/>
</dbReference>
<evidence type="ECO:0000256" key="1">
    <source>
        <dbReference type="SAM" id="SignalP"/>
    </source>
</evidence>
<keyword evidence="1" id="KW-0732">Signal</keyword>
<organism evidence="4">
    <name type="scientific">Enterobius vermicularis</name>
    <name type="common">Human pinworm</name>
    <dbReference type="NCBI Taxonomy" id="51028"/>
    <lineage>
        <taxon>Eukaryota</taxon>
        <taxon>Metazoa</taxon>
        <taxon>Ecdysozoa</taxon>
        <taxon>Nematoda</taxon>
        <taxon>Chromadorea</taxon>
        <taxon>Rhabditida</taxon>
        <taxon>Spirurina</taxon>
        <taxon>Oxyuridomorpha</taxon>
        <taxon>Oxyuroidea</taxon>
        <taxon>Oxyuridae</taxon>
        <taxon>Enterobius</taxon>
    </lineage>
</organism>
<dbReference type="Pfam" id="PF07312">
    <property type="entry name" value="DUF1459"/>
    <property type="match status" value="1"/>
</dbReference>
<gene>
    <name evidence="2" type="ORF">EVEC_LOCUS6993</name>
</gene>
<keyword evidence="3" id="KW-1185">Reference proteome</keyword>
<protein>
    <submittedName>
        <fullName evidence="2 4">Uncharacterized protein</fullName>
    </submittedName>
</protein>